<evidence type="ECO:0000313" key="11">
    <source>
        <dbReference type="EMBL" id="SXF91811.1"/>
    </source>
</evidence>
<evidence type="ECO:0000313" key="10">
    <source>
        <dbReference type="EMBL" id="QNP27230.1"/>
    </source>
</evidence>
<dbReference type="EMBL" id="CAJOXS020000001">
    <property type="protein sequence ID" value="CAH5985391.1"/>
    <property type="molecule type" value="Genomic_DNA"/>
</dbReference>
<dbReference type="EMBL" id="UKAS01000002">
    <property type="protein sequence ID" value="SXF91811.1"/>
    <property type="molecule type" value="Genomic_DNA"/>
</dbReference>
<dbReference type="KEGG" id="kpk:A593_23280"/>
<dbReference type="AlphaFoldDB" id="A0A0B7G8F5"/>
<evidence type="ECO:0000256" key="4">
    <source>
        <dbReference type="ARBA" id="ARBA00023136"/>
    </source>
</evidence>
<dbReference type="GeneID" id="93273196"/>
<reference evidence="11 13" key="3">
    <citation type="submission" date="2018-08" db="EMBL/GenBank/DDBJ databases">
        <authorList>
            <consortium name="Pathogen Informatics"/>
        </authorList>
    </citation>
    <scope>NUCLEOTIDE SEQUENCE [LARGE SCALE GENOMIC DNA]</scope>
    <source>
        <strain evidence="11 13">EuSCAPE_TR218</strain>
    </source>
</reference>
<evidence type="ECO:0000256" key="3">
    <source>
        <dbReference type="ARBA" id="ARBA00022729"/>
    </source>
</evidence>
<sequence>MIAIKKALYMTVPLLTAMTSCVQANDDTSSGTFTIGLGGHYTPRYSGSDKQVWQVVPVLQGRNGAFFIDTQKGVGYDLQNASGWYFEHTLGYDLGRADKNASWRAGANNLKGMGDIDASLNTALAVGWQALSWLSVEGKATLPLTDSQGVSYQASLTLLPVQTDHDTVAFQTAALFGDNRYLNTWYGVDPQQSQRSGYSRYSAPGGFYGIDNSLTWSHQFDAHWGTLLSADYTWLGEHANESPIVLRRNEAALTAAVIWTF</sequence>
<evidence type="ECO:0000256" key="2">
    <source>
        <dbReference type="ARBA" id="ARBA00005722"/>
    </source>
</evidence>
<accession>A0A0B7G8F5</accession>
<reference evidence="8" key="7">
    <citation type="submission" date="2024-01" db="EMBL/GenBank/DDBJ databases">
        <authorList>
            <person name="Macesic N."/>
        </authorList>
    </citation>
    <scope>NUCLEOTIDE SEQUENCE</scope>
    <source>
        <strain evidence="8">CPO071</strain>
    </source>
</reference>
<evidence type="ECO:0000313" key="9">
    <source>
        <dbReference type="EMBL" id="PLM91419.1"/>
    </source>
</evidence>
<dbReference type="PANTHER" id="PTHR38776">
    <property type="entry name" value="MLTA-INTERACTING PROTEIN-RELATED"/>
    <property type="match status" value="1"/>
</dbReference>
<name>A0A0B7G8F5_KLEVA</name>
<dbReference type="EMBL" id="CP060807">
    <property type="protein sequence ID" value="QNP27230.1"/>
    <property type="molecule type" value="Genomic_DNA"/>
</dbReference>
<dbReference type="KEGG" id="kvq:SP68_02035"/>
<dbReference type="InterPro" id="IPR010583">
    <property type="entry name" value="MipA"/>
</dbReference>
<reference evidence="10 14" key="4">
    <citation type="submission" date="2020-08" db="EMBL/GenBank/DDBJ databases">
        <title>Complete genome sequence of Klebsiella pneumoniae KP2757.</title>
        <authorList>
            <person name="Zhang X."/>
        </authorList>
    </citation>
    <scope>NUCLEOTIDE SEQUENCE [LARGE SCALE GENOMIC DNA]</scope>
    <source>
        <strain evidence="10 14">KP2757</strain>
    </source>
</reference>
<keyword evidence="3 6" id="KW-0732">Signal</keyword>
<keyword evidence="15" id="KW-1185">Reference proteome</keyword>
<dbReference type="PANTHER" id="PTHR38776:SF1">
    <property type="entry name" value="MLTA-INTERACTING PROTEIN-RELATED"/>
    <property type="match status" value="1"/>
</dbReference>
<accession>A0A378FGX8</accession>
<dbReference type="Proteomes" id="UP000516181">
    <property type="component" value="Chromosome"/>
</dbReference>
<dbReference type="EMBL" id="JARTTN020000001">
    <property type="protein sequence ID" value="MEC6057545.1"/>
    <property type="molecule type" value="Genomic_DNA"/>
</dbReference>
<reference evidence="7" key="5">
    <citation type="submission" date="2022-05" db="EMBL/GenBank/DDBJ databases">
        <authorList>
            <person name="Alioto T."/>
            <person name="Alioto T."/>
            <person name="Gomez Garrido J."/>
        </authorList>
    </citation>
    <scope>NUCLEOTIDE SEQUENCE</scope>
    <source>
        <strain evidence="7">0</strain>
    </source>
</reference>
<dbReference type="EMBL" id="PIDP01001266">
    <property type="protein sequence ID" value="PLM91419.1"/>
    <property type="molecule type" value="Genomic_DNA"/>
</dbReference>
<keyword evidence="4" id="KW-0472">Membrane</keyword>
<dbReference type="PROSITE" id="PS51257">
    <property type="entry name" value="PROKAR_LIPOPROTEIN"/>
    <property type="match status" value="1"/>
</dbReference>
<evidence type="ECO:0000313" key="12">
    <source>
        <dbReference type="Proteomes" id="UP000234412"/>
    </source>
</evidence>
<reference evidence="9 12" key="2">
    <citation type="submission" date="2018-01" db="EMBL/GenBank/DDBJ databases">
        <title>Genomic study of Klebsiella pneumoniae.</title>
        <authorList>
            <person name="Yang Y."/>
            <person name="Bicalho R."/>
        </authorList>
    </citation>
    <scope>NUCLEOTIDE SEQUENCE [LARGE SCALE GENOMIC DNA]</scope>
    <source>
        <strain evidence="9 12">A8</strain>
    </source>
</reference>
<organism evidence="9 12">
    <name type="scientific">Klebsiella variicola</name>
    <dbReference type="NCBI Taxonomy" id="244366"/>
    <lineage>
        <taxon>Bacteria</taxon>
        <taxon>Pseudomonadati</taxon>
        <taxon>Pseudomonadota</taxon>
        <taxon>Gammaproteobacteria</taxon>
        <taxon>Enterobacterales</taxon>
        <taxon>Enterobacteriaceae</taxon>
        <taxon>Klebsiella/Raoultella group</taxon>
        <taxon>Klebsiella</taxon>
        <taxon>Klebsiella pneumoniae complex</taxon>
    </lineage>
</organism>
<protein>
    <submittedName>
        <fullName evidence="11">MipA family protein</fullName>
    </submittedName>
    <submittedName>
        <fullName evidence="9">MipA/OmpV family protein</fullName>
    </submittedName>
</protein>
<dbReference type="GO" id="GO:0009279">
    <property type="term" value="C:cell outer membrane"/>
    <property type="evidence" value="ECO:0007669"/>
    <property type="project" value="UniProtKB-SubCell"/>
</dbReference>
<proteinExistence type="inferred from homology"/>
<dbReference type="Pfam" id="PF06629">
    <property type="entry name" value="MipA"/>
    <property type="match status" value="1"/>
</dbReference>
<comment type="similarity">
    <text evidence="2">Belongs to the MipA/OmpV family.</text>
</comment>
<evidence type="ECO:0000313" key="13">
    <source>
        <dbReference type="Proteomes" id="UP000258928"/>
    </source>
</evidence>
<dbReference type="Proteomes" id="UP000234412">
    <property type="component" value="Unassembled WGS sequence"/>
</dbReference>
<evidence type="ECO:0000256" key="6">
    <source>
        <dbReference type="SAM" id="SignalP"/>
    </source>
</evidence>
<dbReference type="Proteomes" id="UP000789617">
    <property type="component" value="Unassembled WGS sequence"/>
</dbReference>
<dbReference type="OMA" id="HFWSGDW"/>
<gene>
    <name evidence="7" type="ORF">AN2335V1_0894</name>
    <name evidence="9" type="ORF">CWN47_26480</name>
    <name evidence="10" type="ORF">IAP99_13250</name>
    <name evidence="8" type="ORF">QAB22_013550</name>
    <name evidence="11" type="ORF">SAMEA3729809_00509</name>
</gene>
<dbReference type="Proteomes" id="UP001176846">
    <property type="component" value="Unassembled WGS sequence"/>
</dbReference>
<reference evidence="8" key="6">
    <citation type="journal article" date="2023" name="Nat. Commun.">
        <title>Genomic dissection of endemic carbapenem resistance reveals metallo-beta-lactamase dissemination through clonal, plasmid and integron transfer.</title>
        <authorList>
            <person name="Macesic N."/>
            <person name="Hawkey J."/>
            <person name="Vezina B."/>
            <person name="Wisniewski J.A."/>
            <person name="Cottingham H."/>
            <person name="Blakeway L.V."/>
            <person name="Harshegyi T."/>
            <person name="Pragastis K."/>
            <person name="Badoordeen G.Z."/>
            <person name="Dennison A."/>
            <person name="Spelman D.W."/>
            <person name="Jenney A.W.J."/>
            <person name="Peleg A.Y."/>
        </authorList>
    </citation>
    <scope>NUCLEOTIDE SEQUENCE</scope>
    <source>
        <strain evidence="8">CPO071</strain>
    </source>
</reference>
<evidence type="ECO:0000313" key="8">
    <source>
        <dbReference type="EMBL" id="MEC6057545.1"/>
    </source>
</evidence>
<evidence type="ECO:0000313" key="7">
    <source>
        <dbReference type="EMBL" id="CAH5985391.1"/>
    </source>
</evidence>
<dbReference type="Proteomes" id="UP000258928">
    <property type="component" value="Unassembled WGS sequence"/>
</dbReference>
<feature type="chain" id="PRO_5015034805" evidence="6">
    <location>
        <begin position="25"/>
        <end position="261"/>
    </location>
</feature>
<evidence type="ECO:0000313" key="15">
    <source>
        <dbReference type="Proteomes" id="UP000789617"/>
    </source>
</evidence>
<reference evidence="9 12" key="1">
    <citation type="submission" date="2017-11" db="EMBL/GenBank/DDBJ databases">
        <authorList>
            <person name="Han C.G."/>
        </authorList>
    </citation>
    <scope>NUCLEOTIDE SEQUENCE [LARGE SCALE GENOMIC DNA]</scope>
    <source>
        <strain evidence="9 12">A8</strain>
    </source>
</reference>
<feature type="signal peptide" evidence="6">
    <location>
        <begin position="1"/>
        <end position="24"/>
    </location>
</feature>
<evidence type="ECO:0000313" key="14">
    <source>
        <dbReference type="Proteomes" id="UP000516181"/>
    </source>
</evidence>
<keyword evidence="5" id="KW-0998">Cell outer membrane</keyword>
<comment type="subcellular location">
    <subcellularLocation>
        <location evidence="1">Cell outer membrane</location>
    </subcellularLocation>
</comment>
<evidence type="ECO:0000256" key="5">
    <source>
        <dbReference type="ARBA" id="ARBA00023237"/>
    </source>
</evidence>
<evidence type="ECO:0000256" key="1">
    <source>
        <dbReference type="ARBA" id="ARBA00004442"/>
    </source>
</evidence>
<dbReference type="RefSeq" id="WP_012968225.1">
    <property type="nucleotide sequence ID" value="NZ_BIGL01000001.1"/>
</dbReference>